<dbReference type="Gene3D" id="1.20.1260.20">
    <property type="entry name" value="PPE superfamily"/>
    <property type="match status" value="1"/>
</dbReference>
<dbReference type="InterPro" id="IPR036689">
    <property type="entry name" value="ESAT-6-like_sf"/>
</dbReference>
<sequence>MVFQNLLIGLTEVSPPKVEVNGESLAAHEIYDRVRNGPGTGPLEAYREASRKLAERHHQRLERIRALNGRMSGGWKGGAAGAAEGHSTPLSQAMDQYAALLRDTDTPVGDQGGAFTHTYNSVEPVPANPPRLDAANVSMPFAMDVEKQITEYQNKANRNVEIYSGYNWNSGCSSAGMPTDFPNLMAGSVPPVAVKAPGPAVPPGSPPPSRPGGGDPRDGTSTPGTRDGGSHVQQVPVIAGTPPPGGGTNMLPPIGGPVPPGGEIRPPGHGGPGLTPIQEWNPTTPTPITSDPRPIQPTPGPGGQGLGPMVGPLAGSGGGPGGSGSGSGRPGAGGVPGSGGLGRGGQPGMGGQVGAGPHGAREPHGPAGRPVAGMAGRGGSAMGGMPMAPGAGARGDEDEEHEYKVPLNAGDPEDVFGTDQVTAPATIGEED</sequence>
<protein>
    <recommendedName>
        <fullName evidence="4">PPE family protein</fullName>
    </recommendedName>
</protein>
<comment type="caution">
    <text evidence="2">The sequence shown here is derived from an EMBL/GenBank/DDBJ whole genome shotgun (WGS) entry which is preliminary data.</text>
</comment>
<dbReference type="AlphaFoldDB" id="A0A4Q7KYJ3"/>
<gene>
    <name evidence="2" type="ORF">EV193_103693</name>
</gene>
<dbReference type="InterPro" id="IPR038332">
    <property type="entry name" value="PPE_sf"/>
</dbReference>
<reference evidence="2 3" key="1">
    <citation type="submission" date="2019-02" db="EMBL/GenBank/DDBJ databases">
        <title>Genomic Encyclopedia of Type Strains, Phase IV (KMG-IV): sequencing the most valuable type-strain genomes for metagenomic binning, comparative biology and taxonomic classification.</title>
        <authorList>
            <person name="Goeker M."/>
        </authorList>
    </citation>
    <scope>NUCLEOTIDE SEQUENCE [LARGE SCALE GENOMIC DNA]</scope>
    <source>
        <strain evidence="2 3">DSM 101727</strain>
    </source>
</reference>
<evidence type="ECO:0000313" key="3">
    <source>
        <dbReference type="Proteomes" id="UP000294257"/>
    </source>
</evidence>
<evidence type="ECO:0008006" key="4">
    <source>
        <dbReference type="Google" id="ProtNLM"/>
    </source>
</evidence>
<accession>A0A4Q7KYJ3</accession>
<feature type="compositionally biased region" description="Gly residues" evidence="1">
    <location>
        <begin position="301"/>
        <end position="357"/>
    </location>
</feature>
<dbReference type="EMBL" id="SGWQ01000003">
    <property type="protein sequence ID" value="RZS41370.1"/>
    <property type="molecule type" value="Genomic_DNA"/>
</dbReference>
<evidence type="ECO:0000313" key="2">
    <source>
        <dbReference type="EMBL" id="RZS41370.1"/>
    </source>
</evidence>
<keyword evidence="3" id="KW-1185">Reference proteome</keyword>
<feature type="region of interest" description="Disordered" evidence="1">
    <location>
        <begin position="195"/>
        <end position="431"/>
    </location>
</feature>
<name>A0A4Q7KYJ3_9PSEU</name>
<feature type="compositionally biased region" description="Polar residues" evidence="1">
    <location>
        <begin position="278"/>
        <end position="289"/>
    </location>
</feature>
<organism evidence="2 3">
    <name type="scientific">Herbihabitans rhizosphaerae</name>
    <dbReference type="NCBI Taxonomy" id="1872711"/>
    <lineage>
        <taxon>Bacteria</taxon>
        <taxon>Bacillati</taxon>
        <taxon>Actinomycetota</taxon>
        <taxon>Actinomycetes</taxon>
        <taxon>Pseudonocardiales</taxon>
        <taxon>Pseudonocardiaceae</taxon>
        <taxon>Herbihabitans</taxon>
    </lineage>
</organism>
<dbReference type="SUPFAM" id="SSF140453">
    <property type="entry name" value="EsxAB dimer-like"/>
    <property type="match status" value="1"/>
</dbReference>
<feature type="compositionally biased region" description="Pro residues" evidence="1">
    <location>
        <begin position="199"/>
        <end position="210"/>
    </location>
</feature>
<proteinExistence type="predicted"/>
<evidence type="ECO:0000256" key="1">
    <source>
        <dbReference type="SAM" id="MobiDB-lite"/>
    </source>
</evidence>
<dbReference type="Proteomes" id="UP000294257">
    <property type="component" value="Unassembled WGS sequence"/>
</dbReference>